<dbReference type="Pfam" id="PF01881">
    <property type="entry name" value="Cas_Cas6_C"/>
    <property type="match status" value="1"/>
</dbReference>
<feature type="active site" description="Proton donor" evidence="5">
    <location>
        <position position="40"/>
    </location>
</feature>
<accession>A0A1H0DNI2</accession>
<dbReference type="RefSeq" id="WP_159427698.1">
    <property type="nucleotide sequence ID" value="NZ_FNIN01000005.1"/>
</dbReference>
<dbReference type="PANTHER" id="PTHR36984:SF1">
    <property type="entry name" value="CRISPR-ASSOCIATED ENDORIBONUCLEASE CAS6 1"/>
    <property type="match status" value="1"/>
</dbReference>
<dbReference type="InterPro" id="IPR045747">
    <property type="entry name" value="CRISPR-assoc_prot_Cas6_N_sf"/>
</dbReference>
<evidence type="ECO:0000313" key="8">
    <source>
        <dbReference type="Proteomes" id="UP000199602"/>
    </source>
</evidence>
<dbReference type="EMBL" id="FNIN01000005">
    <property type="protein sequence ID" value="SDN71596.1"/>
    <property type="molecule type" value="Genomic_DNA"/>
</dbReference>
<dbReference type="GO" id="GO:0016788">
    <property type="term" value="F:hydrolase activity, acting on ester bonds"/>
    <property type="evidence" value="ECO:0007669"/>
    <property type="project" value="InterPro"/>
</dbReference>
<name>A0A1H0DNI2_9BACT</name>
<feature type="domain" description="CRISPR associated protein Cas6 C-terminal" evidence="6">
    <location>
        <begin position="127"/>
        <end position="253"/>
    </location>
</feature>
<comment type="function">
    <text evidence="4">CRISPR (clustered regularly interspaced short palindromic repeat), is an adaptive immune system that provides protection against mobile genetic elements (viruses, transposable elements and conjugative plasmids). CRISPR clusters contain sequences complementary to antecedent mobile elements and target invading nucleic acids. CRISPR clusters are transcribed and processed into CRISPR RNA (crRNA).</text>
</comment>
<evidence type="ECO:0000313" key="7">
    <source>
        <dbReference type="EMBL" id="SDN71596.1"/>
    </source>
</evidence>
<proteinExistence type="inferred from homology"/>
<dbReference type="OrthoDB" id="9797488at2"/>
<evidence type="ECO:0000256" key="5">
    <source>
        <dbReference type="PIRSR" id="PIRSR005054-50"/>
    </source>
</evidence>
<dbReference type="AlphaFoldDB" id="A0A1H0DNI2"/>
<sequence>MRLKLVFYSLKRIQIPLHYNYLLQGIIYNNLSSKLSSWLHNNGWYYGKRRYSLFTFSKLFGQNVKIFQQKIKKISFKGEIWFKVSSVSEDFLQDIAESIIKRGGIHIGSYFLELKSIEMEHLFKRKDKKSSLLVRSISPMVAYSTVKINGRAKTHYFAPKEDDFVRSLKNSLERKAKAFYKDEKLPEISINGFKLRKVFKNIKLYYMHPKQPKPWFILGWDCLWELSLPSEYLFLAMATGLGSRTSQGFGMVEEVN</sequence>
<dbReference type="Proteomes" id="UP000199602">
    <property type="component" value="Unassembled WGS sequence"/>
</dbReference>
<evidence type="ECO:0000256" key="4">
    <source>
        <dbReference type="PIRNR" id="PIRNR005054"/>
    </source>
</evidence>
<dbReference type="PANTHER" id="PTHR36984">
    <property type="entry name" value="CRISPR-ASSOCIATED ENDORIBONUCLEASE CAS6 1"/>
    <property type="match status" value="1"/>
</dbReference>
<dbReference type="NCBIfam" id="TIGR01877">
    <property type="entry name" value="cas_cas6"/>
    <property type="match status" value="1"/>
</dbReference>
<dbReference type="STRING" id="206665.SAMN04488516_10587"/>
<dbReference type="CDD" id="cd21140">
    <property type="entry name" value="Cas6_I-like"/>
    <property type="match status" value="1"/>
</dbReference>
<evidence type="ECO:0000256" key="2">
    <source>
        <dbReference type="ARBA" id="ARBA00022884"/>
    </source>
</evidence>
<dbReference type="InterPro" id="IPR049435">
    <property type="entry name" value="Cas_Cas6_C"/>
</dbReference>
<dbReference type="PIRSF" id="PIRSF005054">
    <property type="entry name" value="PF1131"/>
    <property type="match status" value="1"/>
</dbReference>
<keyword evidence="8" id="KW-1185">Reference proteome</keyword>
<gene>
    <name evidence="7" type="ORF">SAMN04488516_10587</name>
</gene>
<dbReference type="GO" id="GO:0051607">
    <property type="term" value="P:defense response to virus"/>
    <property type="evidence" value="ECO:0007669"/>
    <property type="project" value="UniProtKB-KW"/>
</dbReference>
<dbReference type="Pfam" id="PF21350">
    <property type="entry name" value="Cas6_I-A"/>
    <property type="match status" value="1"/>
</dbReference>
<evidence type="ECO:0000259" key="6">
    <source>
        <dbReference type="Pfam" id="PF01881"/>
    </source>
</evidence>
<evidence type="ECO:0000256" key="1">
    <source>
        <dbReference type="ARBA" id="ARBA00005937"/>
    </source>
</evidence>
<protein>
    <recommendedName>
        <fullName evidence="4">CRISPR-associated endoribonuclease</fullName>
    </recommendedName>
</protein>
<dbReference type="InterPro" id="IPR010156">
    <property type="entry name" value="CRISPR-assoc_prot_Cas6"/>
</dbReference>
<evidence type="ECO:0000256" key="3">
    <source>
        <dbReference type="ARBA" id="ARBA00023118"/>
    </source>
</evidence>
<reference evidence="7 8" key="1">
    <citation type="submission" date="2016-10" db="EMBL/GenBank/DDBJ databases">
        <authorList>
            <person name="de Groot N.N."/>
        </authorList>
    </citation>
    <scope>NUCLEOTIDE SEQUENCE [LARGE SCALE GENOMIC DNA]</scope>
    <source>
        <strain evidence="7 8">DSM 15269</strain>
    </source>
</reference>
<dbReference type="Gene3D" id="3.30.70.1900">
    <property type="match status" value="1"/>
</dbReference>
<comment type="similarity">
    <text evidence="1 4">Belongs to the CRISPR-associated protein Cas6/Cse3/CasE family.</text>
</comment>
<organism evidence="7 8">
    <name type="scientific">Desulfonauticus submarinus</name>
    <dbReference type="NCBI Taxonomy" id="206665"/>
    <lineage>
        <taxon>Bacteria</taxon>
        <taxon>Pseudomonadati</taxon>
        <taxon>Thermodesulfobacteriota</taxon>
        <taxon>Desulfovibrionia</taxon>
        <taxon>Desulfovibrionales</taxon>
        <taxon>Desulfonauticaceae</taxon>
        <taxon>Desulfonauticus</taxon>
    </lineage>
</organism>
<feature type="active site" description="Proton acceptor" evidence="5">
    <location>
        <position position="28"/>
    </location>
</feature>
<keyword evidence="2" id="KW-0694">RNA-binding</keyword>
<keyword evidence="3" id="KW-0051">Antiviral defense</keyword>
<dbReference type="GO" id="GO:0003723">
    <property type="term" value="F:RNA binding"/>
    <property type="evidence" value="ECO:0007669"/>
    <property type="project" value="UniProtKB-KW"/>
</dbReference>
<dbReference type="Gene3D" id="3.30.70.1890">
    <property type="match status" value="1"/>
</dbReference>